<feature type="compositionally biased region" description="Low complexity" evidence="1">
    <location>
        <begin position="376"/>
        <end position="392"/>
    </location>
</feature>
<reference evidence="2 3" key="1">
    <citation type="journal article" date="2024" name="BMC Genomics">
        <title>Genome assembly of redclaw crayfish (Cherax quadricarinatus) provides insights into its immune adaptation and hypoxia tolerance.</title>
        <authorList>
            <person name="Liu Z."/>
            <person name="Zheng J."/>
            <person name="Li H."/>
            <person name="Fang K."/>
            <person name="Wang S."/>
            <person name="He J."/>
            <person name="Zhou D."/>
            <person name="Weng S."/>
            <person name="Chi M."/>
            <person name="Gu Z."/>
            <person name="He J."/>
            <person name="Li F."/>
            <person name="Wang M."/>
        </authorList>
    </citation>
    <scope>NUCLEOTIDE SEQUENCE [LARGE SCALE GENOMIC DNA]</scope>
    <source>
        <strain evidence="2">ZL_2023a</strain>
    </source>
</reference>
<dbReference type="EMBL" id="JARKIK010000107">
    <property type="protein sequence ID" value="KAK8721306.1"/>
    <property type="molecule type" value="Genomic_DNA"/>
</dbReference>
<feature type="region of interest" description="Disordered" evidence="1">
    <location>
        <begin position="71"/>
        <end position="92"/>
    </location>
</feature>
<accession>A0AAW0VWW4</accession>
<sequence>MDDKKARRERSWRVKDRERGTTVRSRYSLRKRHKLRLVSTPDTDDDSIDFNYHTRQRHQWRERLKVMGSTDAESDSYTESIADTSPVPSPRPNIAKRASNFFLKSFKAMSANILLNKKYIPTYYLSGTHEMPEPDQILSRLGHSLDSQLESRRPSVTEPRSLCVVWDLSPEDVAPVQDTSSSSPATTADTLQSSPGCHPHPYGDEDHIYEDLCFKSSGSTVKPPEDTYEDCGDGFAAQREQQRYRLSQWSRVMPASALVTLHEGKSDQCGRQKVTLVPRQPSPYPARCRSFQSPGPRSRSDSPRHRKRLFLPAPLPPRPPLHVAPPRPPVHPGSALPPVHPGPPLHPGALQPSQHPEVSSPPPLPPGTVLPPLSPQSPHSQLLQRSLQSASPAEAPAHNTTLLKPPLPPLPTRTAEVKTASGKPTEGIRDIAHRRKGTRVSSISIPLGVQCEEPEEAPLSPTPSSPIYAQPFASSPGEGTPSYTTPFRDIYSLTPTLLSPSEAKEEVESAPLSLPPQNVFFGQDFNDEGSYLVNSPPAAQNYYEPHRDSAYFSTDEGTDAPNVGDHHRPPEVFSNPSSPPSSKALLKKAIEHSFVDSLNRLPEIVASEVNRQVRHYLSASEITTEIRKQNTVDSSDNIPSTLNASRSLSCSRHNLAGDETTTGEKVDTYERPVRPSFLDLQTLHRRKHSYSCQDLLGEDMFQPGVYPCSRQPRINTAISFADLNLADQLVASRGPLGLSDHTASMPAHLHHLPYIPCPGYQSVPEVEVEGMLVDLPRKHHLPLKEALKPLCRELRRSLLLKEAEESPAGAHSKHLVLKLNVKLDQVEGDLSDSSMEWDYFDQRNG</sequence>
<proteinExistence type="predicted"/>
<keyword evidence="3" id="KW-1185">Reference proteome</keyword>
<feature type="compositionally biased region" description="Pro residues" evidence="1">
    <location>
        <begin position="313"/>
        <end position="331"/>
    </location>
</feature>
<feature type="compositionally biased region" description="Low complexity" evidence="1">
    <location>
        <begin position="178"/>
        <end position="190"/>
    </location>
</feature>
<dbReference type="Proteomes" id="UP001445076">
    <property type="component" value="Unassembled WGS sequence"/>
</dbReference>
<feature type="compositionally biased region" description="Pro residues" evidence="1">
    <location>
        <begin position="359"/>
        <end position="375"/>
    </location>
</feature>
<name>A0AAW0VWW4_CHEQU</name>
<comment type="caution">
    <text evidence="2">The sequence shown here is derived from an EMBL/GenBank/DDBJ whole genome shotgun (WGS) entry which is preliminary data.</text>
</comment>
<feature type="region of interest" description="Disordered" evidence="1">
    <location>
        <begin position="174"/>
        <end position="202"/>
    </location>
</feature>
<evidence type="ECO:0000313" key="2">
    <source>
        <dbReference type="EMBL" id="KAK8721306.1"/>
    </source>
</evidence>
<protein>
    <submittedName>
        <fullName evidence="2">Uncharacterized protein</fullName>
    </submittedName>
</protein>
<organism evidence="2 3">
    <name type="scientific">Cherax quadricarinatus</name>
    <name type="common">Australian red claw crayfish</name>
    <dbReference type="NCBI Taxonomy" id="27406"/>
    <lineage>
        <taxon>Eukaryota</taxon>
        <taxon>Metazoa</taxon>
        <taxon>Ecdysozoa</taxon>
        <taxon>Arthropoda</taxon>
        <taxon>Crustacea</taxon>
        <taxon>Multicrustacea</taxon>
        <taxon>Malacostraca</taxon>
        <taxon>Eumalacostraca</taxon>
        <taxon>Eucarida</taxon>
        <taxon>Decapoda</taxon>
        <taxon>Pleocyemata</taxon>
        <taxon>Astacidea</taxon>
        <taxon>Parastacoidea</taxon>
        <taxon>Parastacidae</taxon>
        <taxon>Cherax</taxon>
    </lineage>
</organism>
<feature type="non-terminal residue" evidence="2">
    <location>
        <position position="845"/>
    </location>
</feature>
<evidence type="ECO:0000256" key="1">
    <source>
        <dbReference type="SAM" id="MobiDB-lite"/>
    </source>
</evidence>
<feature type="region of interest" description="Disordered" evidence="1">
    <location>
        <begin position="276"/>
        <end position="429"/>
    </location>
</feature>
<gene>
    <name evidence="2" type="ORF">OTU49_012839</name>
</gene>
<feature type="region of interest" description="Disordered" evidence="1">
    <location>
        <begin position="452"/>
        <end position="487"/>
    </location>
</feature>
<feature type="compositionally biased region" description="Low complexity" evidence="1">
    <location>
        <begin position="347"/>
        <end position="358"/>
    </location>
</feature>
<dbReference type="AlphaFoldDB" id="A0AAW0VWW4"/>
<evidence type="ECO:0000313" key="3">
    <source>
        <dbReference type="Proteomes" id="UP001445076"/>
    </source>
</evidence>